<dbReference type="AlphaFoldDB" id="A0A0G7ZMZ0"/>
<evidence type="ECO:0000313" key="2">
    <source>
        <dbReference type="EMBL" id="CRX36966.1"/>
    </source>
</evidence>
<sequence>MSLKTLTFFYSIYNPSIIELNYISKFIMYIKDNSLLEKEIDVLIFDDTIDNKFKDYFKNLNVNVLNVKKNVKKNGAIFYSLNHIKSKYIKIVDPDDYLVFNILEKLVIKLKQLDNYDYIIHPFYKLKNDKLKYRKYKNLRYYNFNTIYSVQKIKKHHHLIKENMLYSQDQYLGMIIDLDSKHKKINIPFYIYNRNSYTSIWNQVRKSENYKHKNIDKILSDVSKSINFYQKYQNRLSKSAKPRFISLFFFHEKFKNKWQVYIYLKDKLKIAKFRNKLWLIYACFLKTRWI</sequence>
<evidence type="ECO:0000313" key="3">
    <source>
        <dbReference type="Proteomes" id="UP000242141"/>
    </source>
</evidence>
<dbReference type="InterPro" id="IPR001173">
    <property type="entry name" value="Glyco_trans_2-like"/>
</dbReference>
<feature type="domain" description="Glycosyltransferase 2-like" evidence="1">
    <location>
        <begin position="33"/>
        <end position="169"/>
    </location>
</feature>
<gene>
    <name evidence="2" type="ORF">HEPPS_01660</name>
</gene>
<dbReference type="InterPro" id="IPR029044">
    <property type="entry name" value="Nucleotide-diphossugar_trans"/>
</dbReference>
<evidence type="ECO:0000259" key="1">
    <source>
        <dbReference type="Pfam" id="PF00535"/>
    </source>
</evidence>
<accession>A0A0G7ZMZ0</accession>
<reference evidence="3" key="1">
    <citation type="submission" date="2015-05" db="EMBL/GenBank/DDBJ databases">
        <authorList>
            <person name="Collingro A."/>
        </authorList>
    </citation>
    <scope>NUCLEOTIDE SEQUENCE [LARGE SCALE GENOMIC DNA]</scope>
    <source>
        <strain evidence="3">Ps</strain>
    </source>
</reference>
<dbReference type="Pfam" id="PF00535">
    <property type="entry name" value="Glycos_transf_2"/>
    <property type="match status" value="1"/>
</dbReference>
<protein>
    <submittedName>
        <fullName evidence="2">| / Glycosyl transferase family 2 / 446783:447655 Forward</fullName>
    </submittedName>
</protein>
<organism evidence="2 3">
    <name type="scientific">Candidatus Hepatoplasma crinochetorum</name>
    <dbReference type="NCBI Taxonomy" id="295596"/>
    <lineage>
        <taxon>Bacteria</taxon>
        <taxon>Bacillati</taxon>
        <taxon>Mycoplasmatota</taxon>
        <taxon>Mollicutes</taxon>
        <taxon>Candidatus Hepatoplasmataceae</taxon>
        <taxon>Candidatus Hepatoplasma</taxon>
    </lineage>
</organism>
<keyword evidence="2" id="KW-0808">Transferase</keyword>
<dbReference type="CDD" id="cd00761">
    <property type="entry name" value="Glyco_tranf_GTA_type"/>
    <property type="match status" value="1"/>
</dbReference>
<dbReference type="EMBL" id="CWGI01000001">
    <property type="protein sequence ID" value="CRX36966.1"/>
    <property type="molecule type" value="Genomic_DNA"/>
</dbReference>
<dbReference type="GO" id="GO:0016740">
    <property type="term" value="F:transferase activity"/>
    <property type="evidence" value="ECO:0007669"/>
    <property type="project" value="UniProtKB-KW"/>
</dbReference>
<dbReference type="SUPFAM" id="SSF53448">
    <property type="entry name" value="Nucleotide-diphospho-sugar transferases"/>
    <property type="match status" value="1"/>
</dbReference>
<dbReference type="Proteomes" id="UP000242141">
    <property type="component" value="Unassembled WGS sequence"/>
</dbReference>
<keyword evidence="3" id="KW-1185">Reference proteome</keyword>
<proteinExistence type="predicted"/>
<name>A0A0G7ZMZ0_9MOLU</name>